<feature type="transmembrane region" description="Helical" evidence="8">
    <location>
        <begin position="97"/>
        <end position="122"/>
    </location>
</feature>
<keyword evidence="3" id="KW-1003">Cell membrane</keyword>
<dbReference type="NCBIfam" id="TIGR00155">
    <property type="entry name" value="pqiA_fam"/>
    <property type="match status" value="1"/>
</dbReference>
<evidence type="ECO:0000256" key="8">
    <source>
        <dbReference type="SAM" id="Phobius"/>
    </source>
</evidence>
<feature type="transmembrane region" description="Helical" evidence="8">
    <location>
        <begin position="248"/>
        <end position="272"/>
    </location>
</feature>
<feature type="transmembrane region" description="Helical" evidence="8">
    <location>
        <begin position="72"/>
        <end position="91"/>
    </location>
</feature>
<proteinExistence type="inferred from homology"/>
<dbReference type="InterPro" id="IPR007498">
    <property type="entry name" value="PqiA-like"/>
</dbReference>
<feature type="transmembrane region" description="Helical" evidence="8">
    <location>
        <begin position="292"/>
        <end position="320"/>
    </location>
</feature>
<feature type="transmembrane region" description="Helical" evidence="8">
    <location>
        <begin position="172"/>
        <end position="191"/>
    </location>
</feature>
<evidence type="ECO:0000313" key="10">
    <source>
        <dbReference type="Proteomes" id="UP001203069"/>
    </source>
</evidence>
<evidence type="ECO:0000256" key="3">
    <source>
        <dbReference type="ARBA" id="ARBA00022475"/>
    </source>
</evidence>
<dbReference type="Proteomes" id="UP001203069">
    <property type="component" value="Unassembled WGS sequence"/>
</dbReference>
<evidence type="ECO:0000256" key="6">
    <source>
        <dbReference type="ARBA" id="ARBA00022989"/>
    </source>
</evidence>
<keyword evidence="10" id="KW-1185">Reference proteome</keyword>
<evidence type="ECO:0000256" key="4">
    <source>
        <dbReference type="ARBA" id="ARBA00022519"/>
    </source>
</evidence>
<gene>
    <name evidence="9" type="primary">yebS</name>
    <name evidence="9" type="ORF">MFP26_23145</name>
</gene>
<dbReference type="EMBL" id="JAKPBZ010000116">
    <property type="protein sequence ID" value="MCL2895575.1"/>
    <property type="molecule type" value="Genomic_DNA"/>
</dbReference>
<reference evidence="9 10" key="1">
    <citation type="submission" date="2022-02" db="EMBL/GenBank/DDBJ databases">
        <title>Description of Brenneria tiliae sp. nov. isolated from symptomatic Tilia x moltkei and Tilia x europaea trees in the UK.</title>
        <authorList>
            <person name="Kile H."/>
        </authorList>
    </citation>
    <scope>NUCLEOTIDE SEQUENCE [LARGE SCALE GENOMIC DNA]</scope>
    <source>
        <strain evidence="9 10">MC1SB4.1</strain>
    </source>
</reference>
<evidence type="ECO:0000256" key="5">
    <source>
        <dbReference type="ARBA" id="ARBA00022692"/>
    </source>
</evidence>
<feature type="transmembrane region" description="Helical" evidence="8">
    <location>
        <begin position="47"/>
        <end position="65"/>
    </location>
</feature>
<accession>A0ABT0N0F5</accession>
<protein>
    <submittedName>
        <fullName evidence="9">Membrane integrity lipid transport subunit YebS</fullName>
    </submittedName>
</protein>
<evidence type="ECO:0000256" key="7">
    <source>
        <dbReference type="ARBA" id="ARBA00023136"/>
    </source>
</evidence>
<comment type="similarity">
    <text evidence="2">Belongs to the PqiA family.</text>
</comment>
<dbReference type="PANTHER" id="PTHR30462:SF1">
    <property type="entry name" value="INTERMEMBRANE TRANSPORT PROTEIN YEBS"/>
    <property type="match status" value="1"/>
</dbReference>
<keyword evidence="5 8" id="KW-0812">Transmembrane</keyword>
<keyword evidence="6 8" id="KW-1133">Transmembrane helix</keyword>
<evidence type="ECO:0000256" key="2">
    <source>
        <dbReference type="ARBA" id="ARBA00007555"/>
    </source>
</evidence>
<comment type="subcellular location">
    <subcellularLocation>
        <location evidence="1">Cell inner membrane</location>
        <topology evidence="1">Multi-pass membrane protein</topology>
    </subcellularLocation>
</comment>
<dbReference type="InterPro" id="IPR005219">
    <property type="entry name" value="PqiA-like_proteobact"/>
</dbReference>
<keyword evidence="7 8" id="KW-0472">Membrane</keyword>
<keyword evidence="4" id="KW-0997">Cell inner membrane</keyword>
<dbReference type="InterPro" id="IPR051800">
    <property type="entry name" value="PqiA-PqiB_transport"/>
</dbReference>
<comment type="caution">
    <text evidence="9">The sequence shown here is derived from an EMBL/GenBank/DDBJ whole genome shotgun (WGS) entry which is preliminary data.</text>
</comment>
<sequence length="404" mass="45267">MPAGKALRYHRCPECDACFTLPIVKRNQTANCPRCNARVSSGRDWSISRLAAMAVAMLVLMPFAYTEPLISIRLLGVSINASLFEGIWQMTRQGHPITASMVAFCTVGAPLTLVFSLLYLFFAPRIGMNLRPILLMLGKLKEWMMLDIYLVGMAVAAIKVREFADVQPGGGLIAYLVLMTLSVLTIIHLNTDQLWQRFYPRLRPIISPQRYRICLACHFTSAPDNRGRCPRCHVPLRPRRRHSLQKSWAALIASVVLLLPANLLPISIIYVNGVRTEDTIFSGILSLGSGNIPVALVVFIASILVPFTKVIVLCGLLLSIHLRIEDGLPARMKMLRMMRWIGRWSMLDLFVIALTMSLVNRDQLLAFTMGPAAFYFGAAVILTILAVEWLDSRLMWDNDARQNT</sequence>
<organism evidence="9 10">
    <name type="scientific">Brenneria tiliae</name>
    <dbReference type="NCBI Taxonomy" id="2914984"/>
    <lineage>
        <taxon>Bacteria</taxon>
        <taxon>Pseudomonadati</taxon>
        <taxon>Pseudomonadota</taxon>
        <taxon>Gammaproteobacteria</taxon>
        <taxon>Enterobacterales</taxon>
        <taxon>Pectobacteriaceae</taxon>
        <taxon>Brenneria</taxon>
    </lineage>
</organism>
<evidence type="ECO:0000313" key="9">
    <source>
        <dbReference type="EMBL" id="MCL2895575.1"/>
    </source>
</evidence>
<dbReference type="PANTHER" id="PTHR30462">
    <property type="entry name" value="INTERMEMBRANE TRANSPORT PROTEIN PQIB-RELATED"/>
    <property type="match status" value="1"/>
</dbReference>
<name>A0ABT0N0F5_9GAMM</name>
<dbReference type="Pfam" id="PF04403">
    <property type="entry name" value="PqiA"/>
    <property type="match status" value="2"/>
</dbReference>
<evidence type="ECO:0000256" key="1">
    <source>
        <dbReference type="ARBA" id="ARBA00004429"/>
    </source>
</evidence>
<feature type="transmembrane region" description="Helical" evidence="8">
    <location>
        <begin position="365"/>
        <end position="387"/>
    </location>
</feature>
<feature type="transmembrane region" description="Helical" evidence="8">
    <location>
        <begin position="341"/>
        <end position="359"/>
    </location>
</feature>